<keyword evidence="2" id="KW-1185">Reference proteome</keyword>
<evidence type="ECO:0008006" key="3">
    <source>
        <dbReference type="Google" id="ProtNLM"/>
    </source>
</evidence>
<comment type="caution">
    <text evidence="1">The sequence shown here is derived from an EMBL/GenBank/DDBJ whole genome shotgun (WGS) entry which is preliminary data.</text>
</comment>
<organism evidence="1 2">
    <name type="scientific">Vogesella aquatica</name>
    <dbReference type="NCBI Taxonomy" id="2984206"/>
    <lineage>
        <taxon>Bacteria</taxon>
        <taxon>Pseudomonadati</taxon>
        <taxon>Pseudomonadota</taxon>
        <taxon>Betaproteobacteria</taxon>
        <taxon>Neisseriales</taxon>
        <taxon>Chromobacteriaceae</taxon>
        <taxon>Vogesella</taxon>
    </lineage>
</organism>
<reference evidence="1 2" key="1">
    <citation type="submission" date="2023-01" db="EMBL/GenBank/DDBJ databases">
        <title>Novel species of the genus Vogesella isolated from rivers.</title>
        <authorList>
            <person name="Lu H."/>
        </authorList>
    </citation>
    <scope>NUCLEOTIDE SEQUENCE [LARGE SCALE GENOMIC DNA]</scope>
    <source>
        <strain evidence="1 2">DC21W</strain>
    </source>
</reference>
<evidence type="ECO:0000313" key="2">
    <source>
        <dbReference type="Proteomes" id="UP001219956"/>
    </source>
</evidence>
<evidence type="ECO:0000313" key="1">
    <source>
        <dbReference type="EMBL" id="MDC7717471.1"/>
    </source>
</evidence>
<gene>
    <name evidence="1" type="ORF">PQU95_09630</name>
</gene>
<accession>A0ABT5IZ38</accession>
<dbReference type="Proteomes" id="UP001219956">
    <property type="component" value="Unassembled WGS sequence"/>
</dbReference>
<name>A0ABT5IZ38_9NEIS</name>
<protein>
    <recommendedName>
        <fullName evidence="3">DUF4123 domain-containing protein</fullName>
    </recommendedName>
</protein>
<sequence length="221" mass="24046">MPVPCHDRDTLLHRLPAELAALCAPQGHDTFIWQGITLHCRPLPLGDSLPAGHLELCLLWQPLPQSPTALLVAGDPASHQQCRPLLQILAGPEQPWLYCGPPGAAGLCKRVFDSLFYLAGPALAQHASQQHGAAVQIDWLGLVRQQQQLADKLAALCRHYLAQHGVHQLPDDAQSVLNSFRQPPQQQAHYALTLATLLALALELGDPARKLFDSLLPRTGT</sequence>
<dbReference type="EMBL" id="JAQQLF010000010">
    <property type="protein sequence ID" value="MDC7717471.1"/>
    <property type="molecule type" value="Genomic_DNA"/>
</dbReference>
<proteinExistence type="predicted"/>
<dbReference type="RefSeq" id="WP_272751786.1">
    <property type="nucleotide sequence ID" value="NZ_JAQQLF010000010.1"/>
</dbReference>